<feature type="compositionally biased region" description="Polar residues" evidence="7">
    <location>
        <begin position="1281"/>
        <end position="1293"/>
    </location>
</feature>
<dbReference type="FunFam" id="2.120.10.80:FF:000049">
    <property type="entry name" value="Cell polarity protein (Tea1)"/>
    <property type="match status" value="1"/>
</dbReference>
<dbReference type="GO" id="GO:0051285">
    <property type="term" value="C:cell cortex of cell tip"/>
    <property type="evidence" value="ECO:0007669"/>
    <property type="project" value="TreeGrafter"/>
</dbReference>
<feature type="coiled-coil region" evidence="6">
    <location>
        <begin position="1414"/>
        <end position="1487"/>
    </location>
</feature>
<evidence type="ECO:0000256" key="5">
    <source>
        <dbReference type="ARBA" id="ARBA00023054"/>
    </source>
</evidence>
<evidence type="ECO:0000256" key="4">
    <source>
        <dbReference type="ARBA" id="ARBA00022737"/>
    </source>
</evidence>
<feature type="region of interest" description="Disordered" evidence="7">
    <location>
        <begin position="1373"/>
        <end position="1395"/>
    </location>
</feature>
<evidence type="ECO:0000256" key="3">
    <source>
        <dbReference type="ARBA" id="ARBA00022490"/>
    </source>
</evidence>
<dbReference type="Pfam" id="PF24681">
    <property type="entry name" value="Kelch_KLHDC2_KLHL20_DRC7"/>
    <property type="match status" value="1"/>
</dbReference>
<protein>
    <submittedName>
        <fullName evidence="8">133e1907-e16a-4573-8a88-50c47aa968b6</fullName>
    </submittedName>
</protein>
<keyword evidence="4" id="KW-0677">Repeat</keyword>
<evidence type="ECO:0000313" key="8">
    <source>
        <dbReference type="EMBL" id="CAD6449071.1"/>
    </source>
</evidence>
<feature type="compositionally biased region" description="Basic and acidic residues" evidence="7">
    <location>
        <begin position="1574"/>
        <end position="1584"/>
    </location>
</feature>
<evidence type="ECO:0000256" key="6">
    <source>
        <dbReference type="SAM" id="Coils"/>
    </source>
</evidence>
<accession>A0A8H2ZWT2</accession>
<feature type="compositionally biased region" description="Basic and acidic residues" evidence="7">
    <location>
        <begin position="1594"/>
        <end position="1608"/>
    </location>
</feature>
<feature type="region of interest" description="Disordered" evidence="7">
    <location>
        <begin position="1564"/>
        <end position="1642"/>
    </location>
</feature>
<feature type="compositionally biased region" description="Low complexity" evidence="7">
    <location>
        <begin position="689"/>
        <end position="706"/>
    </location>
</feature>
<feature type="compositionally biased region" description="Pro residues" evidence="7">
    <location>
        <begin position="583"/>
        <end position="631"/>
    </location>
</feature>
<feature type="compositionally biased region" description="Low complexity" evidence="7">
    <location>
        <begin position="800"/>
        <end position="818"/>
    </location>
</feature>
<dbReference type="PANTHER" id="PTHR23244:SF456">
    <property type="entry name" value="MULTIPLE EPIDERMAL GROWTH FACTOR-LIKE DOMAINS PROTEIN 8"/>
    <property type="match status" value="1"/>
</dbReference>
<reference evidence="8" key="1">
    <citation type="submission" date="2020-10" db="EMBL/GenBank/DDBJ databases">
        <authorList>
            <person name="Kusch S."/>
        </authorList>
    </citation>
    <scope>NUCLEOTIDE SEQUENCE</scope>
    <source>
        <strain evidence="8">SwB9</strain>
    </source>
</reference>
<dbReference type="GO" id="GO:0061245">
    <property type="term" value="P:establishment or maintenance of bipolar cell polarity"/>
    <property type="evidence" value="ECO:0007669"/>
    <property type="project" value="TreeGrafter"/>
</dbReference>
<dbReference type="OrthoDB" id="45365at2759"/>
<feature type="region of interest" description="Disordered" evidence="7">
    <location>
        <begin position="446"/>
        <end position="823"/>
    </location>
</feature>
<dbReference type="PANTHER" id="PTHR23244">
    <property type="entry name" value="KELCH REPEAT DOMAIN"/>
    <property type="match status" value="1"/>
</dbReference>
<feature type="compositionally biased region" description="Polar residues" evidence="7">
    <location>
        <begin position="101"/>
        <end position="110"/>
    </location>
</feature>
<dbReference type="Gene3D" id="2.120.10.80">
    <property type="entry name" value="Kelch-type beta propeller"/>
    <property type="match status" value="2"/>
</dbReference>
<dbReference type="EMBL" id="CAJHIA010000033">
    <property type="protein sequence ID" value="CAD6449071.1"/>
    <property type="molecule type" value="Genomic_DNA"/>
</dbReference>
<feature type="compositionally biased region" description="Polar residues" evidence="7">
    <location>
        <begin position="726"/>
        <end position="793"/>
    </location>
</feature>
<dbReference type="InterPro" id="IPR015915">
    <property type="entry name" value="Kelch-typ_b-propeller"/>
</dbReference>
<feature type="compositionally biased region" description="Low complexity" evidence="7">
    <location>
        <begin position="450"/>
        <end position="459"/>
    </location>
</feature>
<sequence>MAFLFKSKKNADKAQALRDGGNGVPGSQQSSLQNANGRMPQQAERTTTPSSSVNNSITSLQGLQGGNPTTPSPEQLNARRGPNPEQAQDIALRNGAPPPVQSMNSNPNSSLYPWSQRRITYTTNHPPPFPRYGAAVNSMASKEGEIYLMGGLINSSTVKGDLWMVEAGANMACYPLGTTAEGPGPRVGHASLLVGNAFIVYGGDTKMEDSDVLDETLYLLNTSTRQWSRAVPAGPRPAGRYGHSLNILGSKIYVFGGQVEGYFMNDLVAFDLNQLQIPTNRWEMLIQNSDEGGPSVGQIPPARTNHSVVTFNEKLFLFGGTNGLQWFNDVWCYDPITNAWTQLDCIGYIPAPREGHAAAIVDDVMYIFGGRTEEGADLGDLAAFRISSRRWYTFQNMGPSPSPRSGHSMTAYGKQIIVLAGEPSTATREAQDLSTVYVLDTSKIRYPNDQQTSQQSQQTAVNERVPGGRRPSGGEKSGLHPRNMGSRDISALPEPKKGNGPPREGPINRSAGQPNVNGNDSNGIAPGSAQPQGPQAGSKLPRASSAAQPQPGPPPQQQVPNPRGPNAGPNGRGSRGPQGAQGPPGPQVHPNSQGPPGPQGHPNSQGPPGPQGHPNSQGPPGPQGHPNPQGPPGQGRPDNRFGPAIDTSMRNPRSENIALAQRALSPSQEEGPQARESPITSGPRPPLQNAPQQQQPLSQNQTPPQTMQAGIPPQSPPPPQSQSQQIANSIPMQDSDARQSQQTSKSISRQDSSAQQAGSTSSRASSKQRQPRGQNSVDSNTDISLRNVTSRQASPPPPTRQASNSVSRRSSTRNSQTVTLLKELDAAKNRNAWYASELELARKAGYTPNPSSNSMLDQKAAESFDDDDKPLIEALLAMKAELANVQGSIDKQAVLAAKQIAEVEKQRDAAINEAVYHKAKLAAHAGSQSSTPQPDSENRDIEAMSINRSSDISRKLATALASQRDLKNKVDSLTAELEAEKRGRQLAEDTANLTQARMTELQAYKQQNSSEVELLKAELHELEVQAREEAIICAEAVATAQLIQAEKDELEARHKEVMEAAQDHSETFESLREAMTSTADMKNLLERKLDEERTIRQTVEEKLSKLRAEHENRTSELESITRRLQDAEELAEQHANEARTHKQAVMSGLDRVSAARNIAPSDSARDDRVLALEAQVQASNALVRKYQAAANTASDKLRSAEERIAGLEAYQEQASREGMSIRKQLQASMRETQSLQAANSDMKHQLANQQLETNAVSVQHNTLKDILGERGISPVGASRNRGLSSPQSGSNTPDMARLRELEQQLAASMHAHQEIKEAFENREQEAESAYREKLSQLENDYQSAVHYVKGTEKMLKRMKDELSRYKQDNTRLKEQLTAADERSAASRSPTSWESERAGLVGQIETLQSEINSSAAQMHKELADVQKELQDAQNSHSDLMRSHEELKKQLASTSEQARHELGQLQEENAQLEKRAQDAEEKVSLLLDQVESSVDNYRRQSRNVDSIVGAPVHTTHERNSIGHESVSESSMYGGANDNRNSLALDSLASELETLRTQWKETNKNYRLSNFGEDDERPTTGKSDAENTPHISVGLADWRKRLEVEEQEARSRTGSFTGSERIMSPTGGRKDANAGASSPNQANML</sequence>
<feature type="compositionally biased region" description="Basic and acidic residues" evidence="7">
    <location>
        <begin position="1373"/>
        <end position="1384"/>
    </location>
</feature>
<evidence type="ECO:0000256" key="7">
    <source>
        <dbReference type="SAM" id="MobiDB-lite"/>
    </source>
</evidence>
<feature type="region of interest" description="Disordered" evidence="7">
    <location>
        <begin position="1271"/>
        <end position="1293"/>
    </location>
</feature>
<dbReference type="Proteomes" id="UP000624404">
    <property type="component" value="Unassembled WGS sequence"/>
</dbReference>
<dbReference type="InterPro" id="IPR006652">
    <property type="entry name" value="Kelch_1"/>
</dbReference>
<organism evidence="8 9">
    <name type="scientific">Sclerotinia trifoliorum</name>
    <dbReference type="NCBI Taxonomy" id="28548"/>
    <lineage>
        <taxon>Eukaryota</taxon>
        <taxon>Fungi</taxon>
        <taxon>Dikarya</taxon>
        <taxon>Ascomycota</taxon>
        <taxon>Pezizomycotina</taxon>
        <taxon>Leotiomycetes</taxon>
        <taxon>Helotiales</taxon>
        <taxon>Sclerotiniaceae</taxon>
        <taxon>Sclerotinia</taxon>
    </lineage>
</organism>
<keyword evidence="9" id="KW-1185">Reference proteome</keyword>
<feature type="compositionally biased region" description="Polar residues" evidence="7">
    <location>
        <begin position="43"/>
        <end position="75"/>
    </location>
</feature>
<feature type="compositionally biased region" description="Polar residues" evidence="7">
    <location>
        <begin position="25"/>
        <end position="36"/>
    </location>
</feature>
<keyword evidence="3" id="KW-0963">Cytoplasm</keyword>
<dbReference type="SMART" id="SM00612">
    <property type="entry name" value="Kelch"/>
    <property type="match status" value="2"/>
</dbReference>
<proteinExistence type="predicted"/>
<feature type="compositionally biased region" description="Polar residues" evidence="7">
    <location>
        <begin position="1632"/>
        <end position="1642"/>
    </location>
</feature>
<evidence type="ECO:0000256" key="2">
    <source>
        <dbReference type="ARBA" id="ARBA00022441"/>
    </source>
</evidence>
<dbReference type="Gene3D" id="1.10.287.1490">
    <property type="match status" value="1"/>
</dbReference>
<feature type="compositionally biased region" description="Polar residues" evidence="7">
    <location>
        <begin position="510"/>
        <end position="522"/>
    </location>
</feature>
<feature type="coiled-coil region" evidence="6">
    <location>
        <begin position="956"/>
        <end position="1144"/>
    </location>
</feature>
<feature type="compositionally biased region" description="Low complexity" evidence="7">
    <location>
        <begin position="558"/>
        <end position="569"/>
    </location>
</feature>
<evidence type="ECO:0000313" key="9">
    <source>
        <dbReference type="Proteomes" id="UP000624404"/>
    </source>
</evidence>
<gene>
    <name evidence="8" type="ORF">SCLTRI_LOCUS8864</name>
</gene>
<name>A0A8H2ZWT2_9HELO</name>
<dbReference type="SUPFAM" id="SSF117281">
    <property type="entry name" value="Kelch motif"/>
    <property type="match status" value="1"/>
</dbReference>
<evidence type="ECO:0000256" key="1">
    <source>
        <dbReference type="ARBA" id="ARBA00004496"/>
    </source>
</evidence>
<comment type="subcellular location">
    <subcellularLocation>
        <location evidence="1">Cytoplasm</location>
    </subcellularLocation>
</comment>
<feature type="coiled-coil region" evidence="6">
    <location>
        <begin position="1183"/>
        <end position="1217"/>
    </location>
</feature>
<keyword evidence="2" id="KW-0880">Kelch repeat</keyword>
<keyword evidence="5 6" id="KW-0175">Coiled coil</keyword>
<feature type="region of interest" description="Disordered" evidence="7">
    <location>
        <begin position="1"/>
        <end position="110"/>
    </location>
</feature>
<comment type="caution">
    <text evidence="8">The sequence shown here is derived from an EMBL/GenBank/DDBJ whole genome shotgun (WGS) entry which is preliminary data.</text>
</comment>